<name>A0AAD4QZA8_9BILA</name>
<evidence type="ECO:0000313" key="2">
    <source>
        <dbReference type="Proteomes" id="UP001201812"/>
    </source>
</evidence>
<protein>
    <submittedName>
        <fullName evidence="1">Uncharacterized protein</fullName>
    </submittedName>
</protein>
<sequence>MKIKKCKPTRIQLSLLAIFVGPWHCPCGKSTDLILKCRTFSSQESISQPFSRSRKHKVGTLGVSESAHISEEYGKITASNGNELEVSSKAKFGTNCKIQSRGIS</sequence>
<gene>
    <name evidence="1" type="ORF">DdX_17270</name>
</gene>
<keyword evidence="2" id="KW-1185">Reference proteome</keyword>
<comment type="caution">
    <text evidence="1">The sequence shown here is derived from an EMBL/GenBank/DDBJ whole genome shotgun (WGS) entry which is preliminary data.</text>
</comment>
<organism evidence="1 2">
    <name type="scientific">Ditylenchus destructor</name>
    <dbReference type="NCBI Taxonomy" id="166010"/>
    <lineage>
        <taxon>Eukaryota</taxon>
        <taxon>Metazoa</taxon>
        <taxon>Ecdysozoa</taxon>
        <taxon>Nematoda</taxon>
        <taxon>Chromadorea</taxon>
        <taxon>Rhabditida</taxon>
        <taxon>Tylenchina</taxon>
        <taxon>Tylenchomorpha</taxon>
        <taxon>Sphaerularioidea</taxon>
        <taxon>Anguinidae</taxon>
        <taxon>Anguininae</taxon>
        <taxon>Ditylenchus</taxon>
    </lineage>
</organism>
<dbReference type="Proteomes" id="UP001201812">
    <property type="component" value="Unassembled WGS sequence"/>
</dbReference>
<accession>A0AAD4QZA8</accession>
<dbReference type="AlphaFoldDB" id="A0AAD4QZA8"/>
<dbReference type="EMBL" id="JAKKPZ010000176">
    <property type="protein sequence ID" value="KAI1699518.1"/>
    <property type="molecule type" value="Genomic_DNA"/>
</dbReference>
<evidence type="ECO:0000313" key="1">
    <source>
        <dbReference type="EMBL" id="KAI1699518.1"/>
    </source>
</evidence>
<reference evidence="1" key="1">
    <citation type="submission" date="2022-01" db="EMBL/GenBank/DDBJ databases">
        <title>Genome Sequence Resource for Two Populations of Ditylenchus destructor, the Migratory Endoparasitic Phytonematode.</title>
        <authorList>
            <person name="Zhang H."/>
            <person name="Lin R."/>
            <person name="Xie B."/>
        </authorList>
    </citation>
    <scope>NUCLEOTIDE SEQUENCE</scope>
    <source>
        <strain evidence="1">BazhouSP</strain>
    </source>
</reference>
<proteinExistence type="predicted"/>